<reference evidence="2 5" key="1">
    <citation type="journal article" date="2018" name="Int. J. Syst. Evol. Microbiol.">
        <title>Draft Genome Sequence of Faecalimonas umbilicata JCM 30896T, an Acetate-Producing Bacterium Isolated from Human Feces.</title>
        <authorList>
            <person name="Sakamoto M."/>
            <person name="Ikeyama N."/>
            <person name="Yuki M."/>
            <person name="Ohkuma M."/>
        </authorList>
    </citation>
    <scope>NUCLEOTIDE SEQUENCE [LARGE SCALE GENOMIC DNA]</scope>
    <source>
        <strain evidence="2 5">EGH7</strain>
    </source>
</reference>
<dbReference type="Pfam" id="PF13302">
    <property type="entry name" value="Acetyltransf_3"/>
    <property type="match status" value="1"/>
</dbReference>
<dbReference type="PROSITE" id="PS51186">
    <property type="entry name" value="GNAT"/>
    <property type="match status" value="1"/>
</dbReference>
<feature type="domain" description="N-acetyltransferase" evidence="1">
    <location>
        <begin position="17"/>
        <end position="169"/>
    </location>
</feature>
<dbReference type="CDD" id="cd04301">
    <property type="entry name" value="NAT_SF"/>
    <property type="match status" value="1"/>
</dbReference>
<dbReference type="Proteomes" id="UP000294613">
    <property type="component" value="Unassembled WGS sequence"/>
</dbReference>
<organism evidence="3 4">
    <name type="scientific">Faecalimonas umbilicata</name>
    <dbReference type="NCBI Taxonomy" id="1912855"/>
    <lineage>
        <taxon>Bacteria</taxon>
        <taxon>Bacillati</taxon>
        <taxon>Bacillota</taxon>
        <taxon>Clostridia</taxon>
        <taxon>Lachnospirales</taxon>
        <taxon>Lachnospiraceae</taxon>
        <taxon>Faecalimonas</taxon>
    </lineage>
</organism>
<evidence type="ECO:0000313" key="5">
    <source>
        <dbReference type="Proteomes" id="UP000702954"/>
    </source>
</evidence>
<keyword evidence="5" id="KW-1185">Reference proteome</keyword>
<dbReference type="RefSeq" id="WP_008977351.1">
    <property type="nucleotide sequence ID" value="NZ_BHEO01000002.1"/>
</dbReference>
<dbReference type="GO" id="GO:0016747">
    <property type="term" value="F:acyltransferase activity, transferring groups other than amino-acyl groups"/>
    <property type="evidence" value="ECO:0007669"/>
    <property type="project" value="InterPro"/>
</dbReference>
<keyword evidence="3" id="KW-0808">Transferase</keyword>
<evidence type="ECO:0000259" key="1">
    <source>
        <dbReference type="PROSITE" id="PS51186"/>
    </source>
</evidence>
<dbReference type="SUPFAM" id="SSF55729">
    <property type="entry name" value="Acyl-CoA N-acyltransferases (Nat)"/>
    <property type="match status" value="1"/>
</dbReference>
<sequence length="179" mass="20830">MGYIKKLEGKHLYLAVPKVEDAATYVKWLSDFETTDGLGNSAMIMTVEAEEAWIQSMQGKTQFAIIRKEDDTLIGNCGIQEINQIRQCAEVGLFIGEEENRGKGYGQEVLRLLLDFAFETLNLHNVMLRVFAFNERAIHTYQKVGFREFGRRRESYYAKGRFWDEIHMDILKEEYLADR</sequence>
<reference evidence="3 4" key="2">
    <citation type="submission" date="2019-03" db="EMBL/GenBank/DDBJ databases">
        <title>Genomic Encyclopedia of Type Strains, Phase IV (KMG-IV): sequencing the most valuable type-strain genomes for metagenomic binning, comparative biology and taxonomic classification.</title>
        <authorList>
            <person name="Goeker M."/>
        </authorList>
    </citation>
    <scope>NUCLEOTIDE SEQUENCE [LARGE SCALE GENOMIC DNA]</scope>
    <source>
        <strain evidence="3 4">DSM 103426</strain>
    </source>
</reference>
<comment type="caution">
    <text evidence="3">The sequence shown here is derived from an EMBL/GenBank/DDBJ whole genome shotgun (WGS) entry which is preliminary data.</text>
</comment>
<dbReference type="PANTHER" id="PTHR43415">
    <property type="entry name" value="SPERMIDINE N(1)-ACETYLTRANSFERASE"/>
    <property type="match status" value="1"/>
</dbReference>
<dbReference type="InterPro" id="IPR000182">
    <property type="entry name" value="GNAT_dom"/>
</dbReference>
<evidence type="ECO:0000313" key="3">
    <source>
        <dbReference type="EMBL" id="TCS70178.1"/>
    </source>
</evidence>
<dbReference type="Gene3D" id="3.40.630.30">
    <property type="match status" value="1"/>
</dbReference>
<evidence type="ECO:0000313" key="2">
    <source>
        <dbReference type="EMBL" id="GBU04197.1"/>
    </source>
</evidence>
<gene>
    <name evidence="3" type="ORF">EDD74_10126</name>
    <name evidence="2" type="ORF">FAEUMB_07380</name>
</gene>
<dbReference type="PANTHER" id="PTHR43415:SF3">
    <property type="entry name" value="GNAT-FAMILY ACETYLTRANSFERASE"/>
    <property type="match status" value="1"/>
</dbReference>
<name>A0A4R3JSG5_9FIRM</name>
<evidence type="ECO:0000313" key="4">
    <source>
        <dbReference type="Proteomes" id="UP000294613"/>
    </source>
</evidence>
<dbReference type="EMBL" id="BHEO01000002">
    <property type="protein sequence ID" value="GBU04197.1"/>
    <property type="molecule type" value="Genomic_DNA"/>
</dbReference>
<dbReference type="AlphaFoldDB" id="A0A4R3JSG5"/>
<accession>A0A4R3JSG5</accession>
<dbReference type="Proteomes" id="UP000702954">
    <property type="component" value="Unassembled WGS sequence"/>
</dbReference>
<protein>
    <submittedName>
        <fullName evidence="2 3">N-acetyltransferase</fullName>
    </submittedName>
</protein>
<dbReference type="InterPro" id="IPR016181">
    <property type="entry name" value="Acyl_CoA_acyltransferase"/>
</dbReference>
<proteinExistence type="predicted"/>
<dbReference type="EMBL" id="SLZV01000001">
    <property type="protein sequence ID" value="TCS70178.1"/>
    <property type="molecule type" value="Genomic_DNA"/>
</dbReference>